<dbReference type="PANTHER" id="PTHR43358:SF4">
    <property type="entry name" value="ALPHA_BETA HYDROLASE FOLD-1 DOMAIN-CONTAINING PROTEIN"/>
    <property type="match status" value="1"/>
</dbReference>
<evidence type="ECO:0000313" key="2">
    <source>
        <dbReference type="EMBL" id="MBN1573862.1"/>
    </source>
</evidence>
<dbReference type="PANTHER" id="PTHR43358">
    <property type="entry name" value="ALPHA/BETA-HYDROLASE"/>
    <property type="match status" value="1"/>
</dbReference>
<dbReference type="AlphaFoldDB" id="A0A9D8KFX2"/>
<sequence length="311" mass="34834">MKFVKKAALVLLLIIVLGFGYAIWFFSGEIIRFETATIEEKIAEKKFHDLADYGVKPEEIEFTTLKDPKDVDGEKLTLKGWFIPGKSKESPTFIVLHGQNDNRIGSLKYSGMLARAGYNVLAYDHRYHGLSEGDFCTFGYYESHDVSSAVDYLEKRGDCNLEQLGVLGESMGAAIAIMAAANDDRIKLLIEDSSYPSLPIIVSDYAKALYGLPRFPIVDSALLLAGIRAHFKPSEVAPILAIKEVVVPTLILHCDGDLNIKPEYSTEMYDAAGAEDKEIYFFSGCTHTMGYEDYTDMYEELVLSFIKKRWP</sequence>
<dbReference type="InterPro" id="IPR022742">
    <property type="entry name" value="Hydrolase_4"/>
</dbReference>
<dbReference type="InterPro" id="IPR052920">
    <property type="entry name" value="DNA-binding_regulatory"/>
</dbReference>
<dbReference type="Proteomes" id="UP000809273">
    <property type="component" value="Unassembled WGS sequence"/>
</dbReference>
<dbReference type="Gene3D" id="3.40.50.1820">
    <property type="entry name" value="alpha/beta hydrolase"/>
    <property type="match status" value="1"/>
</dbReference>
<accession>A0A9D8KFX2</accession>
<name>A0A9D8KFX2_9DELT</name>
<dbReference type="GO" id="GO:0016787">
    <property type="term" value="F:hydrolase activity"/>
    <property type="evidence" value="ECO:0007669"/>
    <property type="project" value="UniProtKB-KW"/>
</dbReference>
<evidence type="ECO:0000313" key="3">
    <source>
        <dbReference type="Proteomes" id="UP000809273"/>
    </source>
</evidence>
<reference evidence="2" key="2">
    <citation type="submission" date="2021-01" db="EMBL/GenBank/DDBJ databases">
        <authorList>
            <person name="Hahn C.R."/>
            <person name="Youssef N.H."/>
            <person name="Elshahed M."/>
        </authorList>
    </citation>
    <scope>NUCLEOTIDE SEQUENCE</scope>
    <source>
        <strain evidence="2">Zod_Metabat.24</strain>
    </source>
</reference>
<reference evidence="2" key="1">
    <citation type="journal article" date="2021" name="Environ. Microbiol.">
        <title>Genomic characterization of three novel Desulfobacterota classes expand the metabolic and phylogenetic diversity of the phylum.</title>
        <authorList>
            <person name="Murphy C.L."/>
            <person name="Biggerstaff J."/>
            <person name="Eichhorn A."/>
            <person name="Ewing E."/>
            <person name="Shahan R."/>
            <person name="Soriano D."/>
            <person name="Stewart S."/>
            <person name="VanMol K."/>
            <person name="Walker R."/>
            <person name="Walters P."/>
            <person name="Elshahed M.S."/>
            <person name="Youssef N.H."/>
        </authorList>
    </citation>
    <scope>NUCLEOTIDE SEQUENCE</scope>
    <source>
        <strain evidence="2">Zod_Metabat.24</strain>
    </source>
</reference>
<dbReference type="EMBL" id="JAFGIX010000057">
    <property type="protein sequence ID" value="MBN1573862.1"/>
    <property type="molecule type" value="Genomic_DNA"/>
</dbReference>
<organism evidence="2 3">
    <name type="scientific">Candidatus Zymogenus saltonus</name>
    <dbReference type="NCBI Taxonomy" id="2844893"/>
    <lineage>
        <taxon>Bacteria</taxon>
        <taxon>Deltaproteobacteria</taxon>
        <taxon>Candidatus Zymogenia</taxon>
        <taxon>Candidatus Zymogeniales</taxon>
        <taxon>Candidatus Zymogenaceae</taxon>
        <taxon>Candidatus Zymogenus</taxon>
    </lineage>
</organism>
<comment type="caution">
    <text evidence="2">The sequence shown here is derived from an EMBL/GenBank/DDBJ whole genome shotgun (WGS) entry which is preliminary data.</text>
</comment>
<dbReference type="InterPro" id="IPR029058">
    <property type="entry name" value="AB_hydrolase_fold"/>
</dbReference>
<gene>
    <name evidence="2" type="ORF">JW984_11755</name>
</gene>
<protein>
    <submittedName>
        <fullName evidence="2">Alpha/beta fold hydrolase</fullName>
    </submittedName>
</protein>
<proteinExistence type="predicted"/>
<keyword evidence="2" id="KW-0378">Hydrolase</keyword>
<feature type="domain" description="Serine aminopeptidase S33" evidence="1">
    <location>
        <begin position="92"/>
        <end position="187"/>
    </location>
</feature>
<evidence type="ECO:0000259" key="1">
    <source>
        <dbReference type="Pfam" id="PF12146"/>
    </source>
</evidence>
<dbReference type="SUPFAM" id="SSF53474">
    <property type="entry name" value="alpha/beta-Hydrolases"/>
    <property type="match status" value="1"/>
</dbReference>
<dbReference type="Pfam" id="PF12146">
    <property type="entry name" value="Hydrolase_4"/>
    <property type="match status" value="1"/>
</dbReference>